<dbReference type="HOGENOM" id="CLU_618451_0_0_1"/>
<evidence type="ECO:0000256" key="1">
    <source>
        <dbReference type="SAM" id="Coils"/>
    </source>
</evidence>
<accession>L7JZP8</accession>
<protein>
    <submittedName>
        <fullName evidence="4">Uncharacterized protein</fullName>
    </submittedName>
</protein>
<feature type="chain" id="PRO_5003978929" evidence="3">
    <location>
        <begin position="17"/>
        <end position="443"/>
    </location>
</feature>
<evidence type="ECO:0000313" key="5">
    <source>
        <dbReference type="Proteomes" id="UP000011185"/>
    </source>
</evidence>
<feature type="compositionally biased region" description="Low complexity" evidence="2">
    <location>
        <begin position="309"/>
        <end position="324"/>
    </location>
</feature>
<keyword evidence="1" id="KW-0175">Coiled coil</keyword>
<reference evidence="4 5" key="1">
    <citation type="journal article" date="2012" name="PLoS Pathog.">
        <title>The genome of the obligate intracellular parasite Trachipleistophora hominis: new insights into microsporidian genome dynamics and reductive evolution.</title>
        <authorList>
            <person name="Heinz E."/>
            <person name="Williams T.A."/>
            <person name="Nakjang S."/>
            <person name="Noel C.J."/>
            <person name="Swan D.C."/>
            <person name="Goldberg A.V."/>
            <person name="Harris S.R."/>
            <person name="Weinmaier T."/>
            <person name="Markert S."/>
            <person name="Becher D."/>
            <person name="Bernhardt J."/>
            <person name="Dagan T."/>
            <person name="Hacker C."/>
            <person name="Lucocq J.M."/>
            <person name="Schweder T."/>
            <person name="Rattei T."/>
            <person name="Hall N."/>
            <person name="Hirt R.P."/>
            <person name="Embley T.M."/>
        </authorList>
    </citation>
    <scope>NUCLEOTIDE SEQUENCE [LARGE SCALE GENOMIC DNA]</scope>
</reference>
<keyword evidence="5" id="KW-1185">Reference proteome</keyword>
<keyword evidence="3" id="KW-0732">Signal</keyword>
<evidence type="ECO:0000313" key="4">
    <source>
        <dbReference type="EMBL" id="ELQ76914.1"/>
    </source>
</evidence>
<dbReference type="OMA" id="APDGHTH"/>
<dbReference type="OrthoDB" id="2196078at2759"/>
<dbReference type="Proteomes" id="UP000011185">
    <property type="component" value="Unassembled WGS sequence"/>
</dbReference>
<gene>
    <name evidence="4" type="ORF">THOM_0110</name>
</gene>
<organism evidence="4 5">
    <name type="scientific">Trachipleistophora hominis</name>
    <name type="common">Microsporidian parasite</name>
    <dbReference type="NCBI Taxonomy" id="72359"/>
    <lineage>
        <taxon>Eukaryota</taxon>
        <taxon>Fungi</taxon>
        <taxon>Fungi incertae sedis</taxon>
        <taxon>Microsporidia</taxon>
        <taxon>Pleistophoridae</taxon>
        <taxon>Trachipleistophora</taxon>
    </lineage>
</organism>
<feature type="compositionally biased region" description="Pro residues" evidence="2">
    <location>
        <begin position="343"/>
        <end position="372"/>
    </location>
</feature>
<proteinExistence type="predicted"/>
<dbReference type="STRING" id="72359.L7JZP8"/>
<sequence>MLLLIFSLFLTILSHSVNNNGSGFTHGDVPDGLYDVNGNMGGAYYNHQGLGTHSGDIGVNGILFTADALHHGGDGEIFVSGPAADQENLVGMGLDQLHQKMASDIAVMHNANIESKKKQMEAAMLEAQIAQEMAEAKEEEISRLKYLDDVAEINEHKDPEVLGKQVIPVATFTEETMPLRHHVRYLLNMIKSMQDTENANVEAQRKIARLDDITDKFKPYNAVFSDAQRYRAFQKAAGLDGYFPMHFPVTTINGNFYVSHSGNETHDHDKVMNSPPAPDGHTHFSNHGLEASPVPTVPASVATIPPPAMSSSSPALHSQPPLQSTSPFHPLTPPIYPSNSALPFPPPPTPLPHPLAPPPSPQISSPPPPPALANPSNKVTHPKPNRHPIPSRSAPSPPPRTLPPLSPLDQINKQQEEGRRLASMKADYIRSLTRPVLPSSSFM</sequence>
<feature type="compositionally biased region" description="Pro residues" evidence="2">
    <location>
        <begin position="395"/>
        <end position="406"/>
    </location>
</feature>
<evidence type="ECO:0000256" key="2">
    <source>
        <dbReference type="SAM" id="MobiDB-lite"/>
    </source>
</evidence>
<dbReference type="VEuPathDB" id="MicrosporidiaDB:THOM_0110"/>
<feature type="coiled-coil region" evidence="1">
    <location>
        <begin position="108"/>
        <end position="142"/>
    </location>
</feature>
<dbReference type="AlphaFoldDB" id="L7JZP8"/>
<dbReference type="InParanoid" id="L7JZP8"/>
<dbReference type="PRINTS" id="PR01217">
    <property type="entry name" value="PRICHEXTENSN"/>
</dbReference>
<dbReference type="EMBL" id="JH993806">
    <property type="protein sequence ID" value="ELQ76914.1"/>
    <property type="molecule type" value="Genomic_DNA"/>
</dbReference>
<dbReference type="SMR" id="L7JZP8"/>
<evidence type="ECO:0000256" key="3">
    <source>
        <dbReference type="SAM" id="SignalP"/>
    </source>
</evidence>
<feature type="signal peptide" evidence="3">
    <location>
        <begin position="1"/>
        <end position="16"/>
    </location>
</feature>
<name>L7JZP8_TRAHO</name>
<feature type="region of interest" description="Disordered" evidence="2">
    <location>
        <begin position="260"/>
        <end position="423"/>
    </location>
</feature>